<keyword evidence="1" id="KW-0479">Metal-binding</keyword>
<evidence type="ECO:0000259" key="3">
    <source>
        <dbReference type="PROSITE" id="PS50158"/>
    </source>
</evidence>
<sequence>MMTWVDFKLKFSKYHVPPGLIKKMRDEFRELKQGRMTVVEYRDKFLTLSRYAPDETDTTDKRKERFLNGLHDEMQTVLVNIPFADLEALVDSAIQMEGKLNQANENRKRRMMQSGPSNTPRYRPSSSGGFAPRSNKPPTQMSRPGFQNRSGGNPRPGGHHNNTHSNSNYVHHNNNFNRAPMRAPANNNNTNTAPRTGSNAVPVAPKDKATITCYECGVVGHYSNECPKRLAKIAANTAAPAQQQRRVSTGKKFTPNNPNNRSGRLFHMSAEEAQEAPDVVLDRDIEFIIELIPGTGPIAQRAYSMNPAELVELKKQLDDMLEKGSFLDATIAKSRQIENTETPNENAATPVNSPESVEYSSDDLDEDYVELDDDFIEKCNATTDARKIKKLLAEHAVRYKLSPDPKFATSPINIRDKDYDFSLDLSHIAIVEKTPFCGTEKESAVEHMTELSTLSGLFSDDIKMRTYFVAKIFPFSLKDDAKTWYNNLPPGSIKSPKELLDVFFRKYFPASAQHAALQRIYNFDQEDGEKLPEAWARFCSLIRAQPDHDLEKHDLLDIFYSGLTIESRAYLDSCAGCVFRKRTPDDAEELLAKIGRNHDDWSTPEPTPTPIVKKRGMIKLNDEDMREAKKSLKEKGIKPEDVKNLPPIEDLCEITPPSSMIEDPLYPEGHPKRVEQDSQLTKTSAPSKKKKKKHKNVVESSEPVNDPNSISISDAETESGNEHDKDNDKDDTPDKEEVEEEPEKHAKNKKYTKEDFIAEKHDHGAPSINFNQFLEKEKLKGNGSNFTDWFRHVRIFLAGVSLQYVLEAPLGSPPPPAVSEDIKNVYETRATRYSEVQCAILCSLEAELQKRFEHHDPCEMMRELKLIFETHAAVESYEASKQFFNCMMEEGSSVSEHMFAMSGHAKKLSDLGIVIPNKLGIHRVLQSLPPSYKNFVMNYNMQNMNKELPELFSMLKSAEVEIKKENQVLMVNKTTSFKKQGKPNKGNFKKGGKKVAAPPEKPKAGPKPETVCYYCQGKGHWKRN</sequence>
<dbReference type="InterPro" id="IPR001878">
    <property type="entry name" value="Znf_CCHC"/>
</dbReference>
<evidence type="ECO:0000256" key="2">
    <source>
        <dbReference type="SAM" id="MobiDB-lite"/>
    </source>
</evidence>
<dbReference type="Gene3D" id="4.10.60.10">
    <property type="entry name" value="Zinc finger, CCHC-type"/>
    <property type="match status" value="1"/>
</dbReference>
<gene>
    <name evidence="4" type="ORF">QYE76_012505</name>
</gene>
<feature type="compositionally biased region" description="Basic and acidic residues" evidence="2">
    <location>
        <begin position="628"/>
        <end position="643"/>
    </location>
</feature>
<keyword evidence="5" id="KW-1185">Reference proteome</keyword>
<keyword evidence="1" id="KW-0862">Zinc</keyword>
<evidence type="ECO:0000313" key="4">
    <source>
        <dbReference type="EMBL" id="KAK1695808.1"/>
    </source>
</evidence>
<feature type="compositionally biased region" description="Polar residues" evidence="2">
    <location>
        <begin position="136"/>
        <end position="147"/>
    </location>
</feature>
<dbReference type="AlphaFoldDB" id="A0AAD8X3Q5"/>
<evidence type="ECO:0000313" key="5">
    <source>
        <dbReference type="Proteomes" id="UP001231189"/>
    </source>
</evidence>
<dbReference type="Pfam" id="PF00098">
    <property type="entry name" value="zf-CCHC"/>
    <property type="match status" value="1"/>
</dbReference>
<feature type="region of interest" description="Disordered" evidence="2">
    <location>
        <begin position="335"/>
        <end position="359"/>
    </location>
</feature>
<dbReference type="PROSITE" id="PS50158">
    <property type="entry name" value="ZF_CCHC"/>
    <property type="match status" value="1"/>
</dbReference>
<feature type="region of interest" description="Disordered" evidence="2">
    <location>
        <begin position="100"/>
        <end position="203"/>
    </location>
</feature>
<dbReference type="GO" id="GO:0003676">
    <property type="term" value="F:nucleic acid binding"/>
    <property type="evidence" value="ECO:0007669"/>
    <property type="project" value="InterPro"/>
</dbReference>
<accession>A0AAD8X3Q5</accession>
<feature type="region of interest" description="Disordered" evidence="2">
    <location>
        <begin position="237"/>
        <end position="262"/>
    </location>
</feature>
<feature type="compositionally biased region" description="Polar residues" evidence="2">
    <location>
        <begin position="337"/>
        <end position="354"/>
    </location>
</feature>
<dbReference type="Proteomes" id="UP001231189">
    <property type="component" value="Unassembled WGS sequence"/>
</dbReference>
<dbReference type="SUPFAM" id="SSF57756">
    <property type="entry name" value="Retrovirus zinc finger-like domains"/>
    <property type="match status" value="1"/>
</dbReference>
<dbReference type="SMART" id="SM00343">
    <property type="entry name" value="ZnF_C2HC"/>
    <property type="match status" value="2"/>
</dbReference>
<feature type="compositionally biased region" description="Polar residues" evidence="2">
    <location>
        <begin position="677"/>
        <end position="686"/>
    </location>
</feature>
<dbReference type="Pfam" id="PF14223">
    <property type="entry name" value="Retrotran_gag_2"/>
    <property type="match status" value="1"/>
</dbReference>
<dbReference type="GO" id="GO:0008270">
    <property type="term" value="F:zinc ion binding"/>
    <property type="evidence" value="ECO:0007669"/>
    <property type="project" value="UniProtKB-KW"/>
</dbReference>
<feature type="domain" description="CCHC-type" evidence="3">
    <location>
        <begin position="213"/>
        <end position="228"/>
    </location>
</feature>
<feature type="region of interest" description="Disordered" evidence="2">
    <location>
        <begin position="628"/>
        <end position="752"/>
    </location>
</feature>
<reference evidence="4" key="1">
    <citation type="submission" date="2023-07" db="EMBL/GenBank/DDBJ databases">
        <title>A chromosome-level genome assembly of Lolium multiflorum.</title>
        <authorList>
            <person name="Chen Y."/>
            <person name="Copetti D."/>
            <person name="Kolliker R."/>
            <person name="Studer B."/>
        </authorList>
    </citation>
    <scope>NUCLEOTIDE SEQUENCE</scope>
    <source>
        <strain evidence="4">02402/16</strain>
        <tissue evidence="4">Leaf</tissue>
    </source>
</reference>
<dbReference type="PANTHER" id="PTHR33223">
    <property type="entry name" value="CCHC-TYPE DOMAIN-CONTAINING PROTEIN"/>
    <property type="match status" value="1"/>
</dbReference>
<evidence type="ECO:0000256" key="1">
    <source>
        <dbReference type="PROSITE-ProRule" id="PRU00047"/>
    </source>
</evidence>
<dbReference type="Pfam" id="PF03732">
    <property type="entry name" value="Retrotrans_gag"/>
    <property type="match status" value="2"/>
</dbReference>
<proteinExistence type="predicted"/>
<feature type="compositionally biased region" description="Basic and acidic residues" evidence="2">
    <location>
        <begin position="720"/>
        <end position="732"/>
    </location>
</feature>
<organism evidence="4 5">
    <name type="scientific">Lolium multiflorum</name>
    <name type="common">Italian ryegrass</name>
    <name type="synonym">Lolium perenne subsp. multiflorum</name>
    <dbReference type="NCBI Taxonomy" id="4521"/>
    <lineage>
        <taxon>Eukaryota</taxon>
        <taxon>Viridiplantae</taxon>
        <taxon>Streptophyta</taxon>
        <taxon>Embryophyta</taxon>
        <taxon>Tracheophyta</taxon>
        <taxon>Spermatophyta</taxon>
        <taxon>Magnoliopsida</taxon>
        <taxon>Liliopsida</taxon>
        <taxon>Poales</taxon>
        <taxon>Poaceae</taxon>
        <taxon>BOP clade</taxon>
        <taxon>Pooideae</taxon>
        <taxon>Poodae</taxon>
        <taxon>Poeae</taxon>
        <taxon>Poeae Chloroplast Group 2 (Poeae type)</taxon>
        <taxon>Loliodinae</taxon>
        <taxon>Loliinae</taxon>
        <taxon>Lolium</taxon>
    </lineage>
</organism>
<dbReference type="EMBL" id="JAUUTY010000001">
    <property type="protein sequence ID" value="KAK1695808.1"/>
    <property type="molecule type" value="Genomic_DNA"/>
</dbReference>
<keyword evidence="1" id="KW-0863">Zinc-finger</keyword>
<feature type="compositionally biased region" description="Polar residues" evidence="2">
    <location>
        <begin position="114"/>
        <end position="128"/>
    </location>
</feature>
<dbReference type="PANTHER" id="PTHR33223:SF11">
    <property type="entry name" value="ELEMENT PROTEIN, PUTATIVE-RELATED"/>
    <property type="match status" value="1"/>
</dbReference>
<feature type="region of interest" description="Disordered" evidence="2">
    <location>
        <begin position="977"/>
        <end position="1009"/>
    </location>
</feature>
<name>A0AAD8X3Q5_LOLMU</name>
<comment type="caution">
    <text evidence="4">The sequence shown here is derived from an EMBL/GenBank/DDBJ whole genome shotgun (WGS) entry which is preliminary data.</text>
</comment>
<dbReference type="InterPro" id="IPR005162">
    <property type="entry name" value="Retrotrans_gag_dom"/>
</dbReference>
<dbReference type="InterPro" id="IPR036875">
    <property type="entry name" value="Znf_CCHC_sf"/>
</dbReference>
<dbReference type="Gene3D" id="3.10.10.10">
    <property type="entry name" value="HIV Type 1 Reverse Transcriptase, subunit A, domain 1"/>
    <property type="match status" value="1"/>
</dbReference>
<feature type="compositionally biased region" description="Polar residues" evidence="2">
    <location>
        <begin position="698"/>
        <end position="714"/>
    </location>
</feature>
<protein>
    <recommendedName>
        <fullName evidence="3">CCHC-type domain-containing protein</fullName>
    </recommendedName>
</protein>
<feature type="compositionally biased region" description="Low complexity" evidence="2">
    <location>
        <begin position="163"/>
        <end position="196"/>
    </location>
</feature>
<feature type="compositionally biased region" description="Basic residues" evidence="2">
    <location>
        <begin position="979"/>
        <end position="993"/>
    </location>
</feature>